<keyword evidence="1" id="KW-1133">Transmembrane helix</keyword>
<dbReference type="Proteomes" id="UP000243053">
    <property type="component" value="Unassembled WGS sequence"/>
</dbReference>
<accession>A0A1Y5EPM7</accession>
<protein>
    <recommendedName>
        <fullName evidence="4">SdiA-regulated family protein</fullName>
    </recommendedName>
</protein>
<dbReference type="AlphaFoldDB" id="A0A1Y5EPM7"/>
<name>A0A1Y5EPM7_COLPS</name>
<proteinExistence type="predicted"/>
<organism evidence="2 3">
    <name type="scientific">Colwellia psychrerythraea</name>
    <name type="common">Vibrio psychroerythus</name>
    <dbReference type="NCBI Taxonomy" id="28229"/>
    <lineage>
        <taxon>Bacteria</taxon>
        <taxon>Pseudomonadati</taxon>
        <taxon>Pseudomonadota</taxon>
        <taxon>Gammaproteobacteria</taxon>
        <taxon>Alteromonadales</taxon>
        <taxon>Colwelliaceae</taxon>
        <taxon>Colwellia</taxon>
    </lineage>
</organism>
<sequence>MIKRSIYAIVIFSTLLVIALTLTAINQLYSSKLVTLDSKLKEISGIEVDKAGNLWGINDGGNLAQVHRIQSDGKVDKTITITNARNLDWEDMTQDDFGHFFIGDFGNNDNIRKWLTIYKIENPIDIKGTETQAEIIKFTFPEQLHFPPKASEKNFDLEAFVFYKKHLYLFSKNRTEPFDGDTNLYKIGDHADNYQADFISNFNTCTTHEKLCWITSAALSPDRTKLVLLDSERLWLFENWQDDDFFSGDAYKIDLGIVTQKEAVTFSDNNTIIFTDEEFSGIGRNSYMIKLDQVTKEKITKKQTTKQATDSKLKDVPIN</sequence>
<dbReference type="EMBL" id="MAAF01000011">
    <property type="protein sequence ID" value="OUR84672.1"/>
    <property type="molecule type" value="Genomic_DNA"/>
</dbReference>
<comment type="caution">
    <text evidence="2">The sequence shown here is derived from an EMBL/GenBank/DDBJ whole genome shotgun (WGS) entry which is preliminary data.</text>
</comment>
<evidence type="ECO:0000313" key="3">
    <source>
        <dbReference type="Proteomes" id="UP000243053"/>
    </source>
</evidence>
<evidence type="ECO:0000313" key="2">
    <source>
        <dbReference type="EMBL" id="OUR84672.1"/>
    </source>
</evidence>
<feature type="transmembrane region" description="Helical" evidence="1">
    <location>
        <begin position="7"/>
        <end position="29"/>
    </location>
</feature>
<evidence type="ECO:0000256" key="1">
    <source>
        <dbReference type="SAM" id="Phobius"/>
    </source>
</evidence>
<gene>
    <name evidence="2" type="ORF">A9Q75_01720</name>
</gene>
<keyword evidence="1" id="KW-0472">Membrane</keyword>
<keyword evidence="1" id="KW-0812">Transmembrane</keyword>
<evidence type="ECO:0008006" key="4">
    <source>
        <dbReference type="Google" id="ProtNLM"/>
    </source>
</evidence>
<reference evidence="3" key="1">
    <citation type="journal article" date="2017" name="Proc. Natl. Acad. Sci. U.S.A.">
        <title>Simulation of Deepwater Horizon oil plume reveals substrate specialization within a complex community of hydrocarbon degraders.</title>
        <authorList>
            <person name="Hu P."/>
            <person name="Dubinsky E.A."/>
            <person name="Probst A.J."/>
            <person name="Wang J."/>
            <person name="Sieber C.M.K."/>
            <person name="Tom L.M."/>
            <person name="Gardinali P."/>
            <person name="Banfield J.F."/>
            <person name="Atlas R.M."/>
            <person name="Andersen G.L."/>
        </authorList>
    </citation>
    <scope>NUCLEOTIDE SEQUENCE [LARGE SCALE GENOMIC DNA]</scope>
</reference>